<keyword evidence="3" id="KW-1185">Reference proteome</keyword>
<organism evidence="2 3">
    <name type="scientific">Protopolystoma xenopodis</name>
    <dbReference type="NCBI Taxonomy" id="117903"/>
    <lineage>
        <taxon>Eukaryota</taxon>
        <taxon>Metazoa</taxon>
        <taxon>Spiralia</taxon>
        <taxon>Lophotrochozoa</taxon>
        <taxon>Platyhelminthes</taxon>
        <taxon>Monogenea</taxon>
        <taxon>Polyopisthocotylea</taxon>
        <taxon>Polystomatidea</taxon>
        <taxon>Polystomatidae</taxon>
        <taxon>Protopolystoma</taxon>
    </lineage>
</organism>
<evidence type="ECO:0000256" key="1">
    <source>
        <dbReference type="SAM" id="MobiDB-lite"/>
    </source>
</evidence>
<feature type="compositionally biased region" description="Polar residues" evidence="1">
    <location>
        <begin position="18"/>
        <end position="31"/>
    </location>
</feature>
<dbReference type="EMBL" id="CAAALY010276971">
    <property type="protein sequence ID" value="VEL42835.1"/>
    <property type="molecule type" value="Genomic_DNA"/>
</dbReference>
<dbReference type="Proteomes" id="UP000784294">
    <property type="component" value="Unassembled WGS sequence"/>
</dbReference>
<dbReference type="AlphaFoldDB" id="A0A3S5FH81"/>
<protein>
    <submittedName>
        <fullName evidence="2">Uncharacterized protein</fullName>
    </submittedName>
</protein>
<feature type="region of interest" description="Disordered" evidence="1">
    <location>
        <begin position="17"/>
        <end position="75"/>
    </location>
</feature>
<accession>A0A3S5FH81</accession>
<name>A0A3S5FH81_9PLAT</name>
<gene>
    <name evidence="2" type="ORF">PXEA_LOCUS36275</name>
</gene>
<evidence type="ECO:0000313" key="3">
    <source>
        <dbReference type="Proteomes" id="UP000784294"/>
    </source>
</evidence>
<comment type="caution">
    <text evidence="2">The sequence shown here is derived from an EMBL/GenBank/DDBJ whole genome shotgun (WGS) entry which is preliminary data.</text>
</comment>
<sequence length="120" mass="13213">MPTASKARGLKQLEMTYLSPTSGDMNGTPTITIRKIPSKSTGHRTDEHRQKASTSPSRKRSFCAVTPHRSSKPPFHTDWCNSTSIASRAARQTGIPTITGPHYHYLAAKVQPIPQKQSTQ</sequence>
<proteinExistence type="predicted"/>
<evidence type="ECO:0000313" key="2">
    <source>
        <dbReference type="EMBL" id="VEL42835.1"/>
    </source>
</evidence>
<reference evidence="2" key="1">
    <citation type="submission" date="2018-11" db="EMBL/GenBank/DDBJ databases">
        <authorList>
            <consortium name="Pathogen Informatics"/>
        </authorList>
    </citation>
    <scope>NUCLEOTIDE SEQUENCE</scope>
</reference>